<dbReference type="HOGENOM" id="CLU_086034_3_2_2"/>
<keyword evidence="11" id="KW-1185">Reference proteome</keyword>
<dbReference type="STRING" id="1237085.Ngar_c27460"/>
<keyword evidence="2" id="KW-0813">Transport</keyword>
<gene>
    <name evidence="10" type="primary">tatA2</name>
    <name evidence="10" type="ordered locus">Ngar_c27460</name>
</gene>
<evidence type="ECO:0000256" key="8">
    <source>
        <dbReference type="ARBA" id="ARBA00023136"/>
    </source>
</evidence>
<sequence length="107" mass="11955">MVAEGLSGLIMQFVGGWEWIIIIGLIVVVFFGAKKIPELARSFGKATAEFEKARIEAKRELQEMKSEGRVGREKLEAIADSLGIDYTNKNDEELRAAIEVELNKSKQ</sequence>
<keyword evidence="4 9" id="KW-0812">Transmembrane</keyword>
<evidence type="ECO:0000313" key="10">
    <source>
        <dbReference type="EMBL" id="AFU59667.1"/>
    </source>
</evidence>
<keyword evidence="7" id="KW-0811">Translocation</keyword>
<dbReference type="PATRIC" id="fig|1237085.11.peg.2722"/>
<dbReference type="InParanoid" id="K0ILT9"/>
<evidence type="ECO:0000256" key="1">
    <source>
        <dbReference type="ARBA" id="ARBA00004162"/>
    </source>
</evidence>
<keyword evidence="8 9" id="KW-0472">Membrane</keyword>
<evidence type="ECO:0000256" key="3">
    <source>
        <dbReference type="ARBA" id="ARBA00022475"/>
    </source>
</evidence>
<keyword evidence="3" id="KW-1003">Cell membrane</keyword>
<dbReference type="GO" id="GO:0005886">
    <property type="term" value="C:plasma membrane"/>
    <property type="evidence" value="ECO:0007669"/>
    <property type="project" value="UniProtKB-SubCell"/>
</dbReference>
<dbReference type="Proteomes" id="UP000008037">
    <property type="component" value="Chromosome"/>
</dbReference>
<evidence type="ECO:0000256" key="5">
    <source>
        <dbReference type="ARBA" id="ARBA00022927"/>
    </source>
</evidence>
<name>K0ILT9_NITGG</name>
<dbReference type="PANTHER" id="PTHR42982">
    <property type="entry name" value="SEC-INDEPENDENT PROTEIN TRANSLOCASE PROTEIN TATA"/>
    <property type="match status" value="1"/>
</dbReference>
<evidence type="ECO:0000256" key="7">
    <source>
        <dbReference type="ARBA" id="ARBA00023010"/>
    </source>
</evidence>
<evidence type="ECO:0000256" key="2">
    <source>
        <dbReference type="ARBA" id="ARBA00022448"/>
    </source>
</evidence>
<accession>K0ILT9</accession>
<dbReference type="InterPro" id="IPR003369">
    <property type="entry name" value="TatA/B/E"/>
</dbReference>
<dbReference type="GO" id="GO:0043953">
    <property type="term" value="P:protein transport by the Tat complex"/>
    <property type="evidence" value="ECO:0007669"/>
    <property type="project" value="InterPro"/>
</dbReference>
<keyword evidence="5" id="KW-0653">Protein transport</keyword>
<evidence type="ECO:0000256" key="6">
    <source>
        <dbReference type="ARBA" id="ARBA00022989"/>
    </source>
</evidence>
<proteinExistence type="predicted"/>
<dbReference type="NCBIfam" id="TIGR01411">
    <property type="entry name" value="tatAE"/>
    <property type="match status" value="1"/>
</dbReference>
<dbReference type="OrthoDB" id="27754at2157"/>
<evidence type="ECO:0000256" key="4">
    <source>
        <dbReference type="ARBA" id="ARBA00022692"/>
    </source>
</evidence>
<dbReference type="AlphaFoldDB" id="K0ILT9"/>
<organism evidence="10 11">
    <name type="scientific">Nitrososphaera gargensis (strain Ga9.2)</name>
    <dbReference type="NCBI Taxonomy" id="1237085"/>
    <lineage>
        <taxon>Archaea</taxon>
        <taxon>Nitrososphaerota</taxon>
        <taxon>Nitrososphaeria</taxon>
        <taxon>Nitrososphaerales</taxon>
        <taxon>Nitrososphaeraceae</taxon>
        <taxon>Nitrososphaera</taxon>
    </lineage>
</organism>
<dbReference type="Pfam" id="PF02416">
    <property type="entry name" value="TatA_B_E"/>
    <property type="match status" value="1"/>
</dbReference>
<keyword evidence="6 9" id="KW-1133">Transmembrane helix</keyword>
<feature type="transmembrane region" description="Helical" evidence="9">
    <location>
        <begin position="16"/>
        <end position="33"/>
    </location>
</feature>
<dbReference type="KEGG" id="nga:Ngar_c27460"/>
<comment type="subcellular location">
    <subcellularLocation>
        <location evidence="1">Cell membrane</location>
        <topology evidence="1">Single-pass membrane protein</topology>
    </subcellularLocation>
</comment>
<dbReference type="Gene3D" id="1.20.5.3310">
    <property type="match status" value="1"/>
</dbReference>
<dbReference type="GeneID" id="13794765"/>
<reference evidence="10 11" key="1">
    <citation type="journal article" date="2012" name="Environ. Microbiol.">
        <title>The genome of the ammonia-oxidizing Candidatus Nitrososphaera gargensis: insights into metabolic versatility and environmental adaptations.</title>
        <authorList>
            <person name="Spang A."/>
            <person name="Poehlein A."/>
            <person name="Offre P."/>
            <person name="Zumbragel S."/>
            <person name="Haider S."/>
            <person name="Rychlik N."/>
            <person name="Nowka B."/>
            <person name="Schmeisser C."/>
            <person name="Lebedeva E.V."/>
            <person name="Rattei T."/>
            <person name="Bohm C."/>
            <person name="Schmid M."/>
            <person name="Galushko A."/>
            <person name="Hatzenpichler R."/>
            <person name="Weinmaier T."/>
            <person name="Daniel R."/>
            <person name="Schleper C."/>
            <person name="Spieck E."/>
            <person name="Streit W."/>
            <person name="Wagner M."/>
        </authorList>
    </citation>
    <scope>NUCLEOTIDE SEQUENCE [LARGE SCALE GENOMIC DNA]</scope>
    <source>
        <strain evidence="11">Ga9.2</strain>
    </source>
</reference>
<evidence type="ECO:0000313" key="11">
    <source>
        <dbReference type="Proteomes" id="UP000008037"/>
    </source>
</evidence>
<dbReference type="PANTHER" id="PTHR42982:SF1">
    <property type="entry name" value="SEC-INDEPENDENT PROTEIN TRANSLOCASE PROTEIN TATA"/>
    <property type="match status" value="1"/>
</dbReference>
<dbReference type="InterPro" id="IPR006312">
    <property type="entry name" value="TatA/E"/>
</dbReference>
<evidence type="ECO:0000256" key="9">
    <source>
        <dbReference type="SAM" id="Phobius"/>
    </source>
</evidence>
<dbReference type="RefSeq" id="WP_015020202.1">
    <property type="nucleotide sequence ID" value="NC_018719.1"/>
</dbReference>
<dbReference type="EMBL" id="CP002408">
    <property type="protein sequence ID" value="AFU59667.1"/>
    <property type="molecule type" value="Genomic_DNA"/>
</dbReference>
<protein>
    <submittedName>
        <fullName evidence="10">TatA subunit of twin-arginine targeting system</fullName>
    </submittedName>
</protein>